<feature type="compositionally biased region" description="Polar residues" evidence="1">
    <location>
        <begin position="481"/>
        <end position="492"/>
    </location>
</feature>
<dbReference type="Proteomes" id="UP001212152">
    <property type="component" value="Unassembled WGS sequence"/>
</dbReference>
<feature type="region of interest" description="Disordered" evidence="1">
    <location>
        <begin position="374"/>
        <end position="493"/>
    </location>
</feature>
<feature type="compositionally biased region" description="Pro residues" evidence="1">
    <location>
        <begin position="14"/>
        <end position="23"/>
    </location>
</feature>
<name>A0AAD5TGC5_9FUNG</name>
<comment type="caution">
    <text evidence="2">The sequence shown here is derived from an EMBL/GenBank/DDBJ whole genome shotgun (WGS) entry which is preliminary data.</text>
</comment>
<feature type="region of interest" description="Disordered" evidence="1">
    <location>
        <begin position="577"/>
        <end position="606"/>
    </location>
</feature>
<reference evidence="2" key="1">
    <citation type="submission" date="2020-05" db="EMBL/GenBank/DDBJ databases">
        <title>Phylogenomic resolution of chytrid fungi.</title>
        <authorList>
            <person name="Stajich J.E."/>
            <person name="Amses K."/>
            <person name="Simmons R."/>
            <person name="Seto K."/>
            <person name="Myers J."/>
            <person name="Bonds A."/>
            <person name="Quandt C.A."/>
            <person name="Barry K."/>
            <person name="Liu P."/>
            <person name="Grigoriev I."/>
            <person name="Longcore J.E."/>
            <person name="James T.Y."/>
        </authorList>
    </citation>
    <scope>NUCLEOTIDE SEQUENCE</scope>
    <source>
        <strain evidence="2">JEL0379</strain>
    </source>
</reference>
<keyword evidence="3" id="KW-1185">Reference proteome</keyword>
<accession>A0AAD5TGC5</accession>
<feature type="compositionally biased region" description="Polar residues" evidence="1">
    <location>
        <begin position="139"/>
        <end position="148"/>
    </location>
</feature>
<dbReference type="AlphaFoldDB" id="A0AAD5TGC5"/>
<dbReference type="EMBL" id="JADGJQ010000069">
    <property type="protein sequence ID" value="KAJ3173824.1"/>
    <property type="molecule type" value="Genomic_DNA"/>
</dbReference>
<feature type="compositionally biased region" description="Low complexity" evidence="1">
    <location>
        <begin position="38"/>
        <end position="69"/>
    </location>
</feature>
<evidence type="ECO:0000313" key="3">
    <source>
        <dbReference type="Proteomes" id="UP001212152"/>
    </source>
</evidence>
<protein>
    <submittedName>
        <fullName evidence="2">Uncharacterized protein</fullName>
    </submittedName>
</protein>
<feature type="compositionally biased region" description="Basic and acidic residues" evidence="1">
    <location>
        <begin position="456"/>
        <end position="470"/>
    </location>
</feature>
<feature type="region of interest" description="Disordered" evidence="1">
    <location>
        <begin position="1"/>
        <end position="182"/>
    </location>
</feature>
<feature type="compositionally biased region" description="Basic and acidic residues" evidence="1">
    <location>
        <begin position="113"/>
        <end position="124"/>
    </location>
</feature>
<feature type="compositionally biased region" description="Polar residues" evidence="1">
    <location>
        <begin position="593"/>
        <end position="602"/>
    </location>
</feature>
<evidence type="ECO:0000313" key="2">
    <source>
        <dbReference type="EMBL" id="KAJ3173824.1"/>
    </source>
</evidence>
<feature type="compositionally biased region" description="Low complexity" evidence="1">
    <location>
        <begin position="78"/>
        <end position="98"/>
    </location>
</feature>
<organism evidence="2 3">
    <name type="scientific">Geranomyces variabilis</name>
    <dbReference type="NCBI Taxonomy" id="109894"/>
    <lineage>
        <taxon>Eukaryota</taxon>
        <taxon>Fungi</taxon>
        <taxon>Fungi incertae sedis</taxon>
        <taxon>Chytridiomycota</taxon>
        <taxon>Chytridiomycota incertae sedis</taxon>
        <taxon>Chytridiomycetes</taxon>
        <taxon>Spizellomycetales</taxon>
        <taxon>Powellomycetaceae</taxon>
        <taxon>Geranomyces</taxon>
    </lineage>
</organism>
<evidence type="ECO:0000256" key="1">
    <source>
        <dbReference type="SAM" id="MobiDB-lite"/>
    </source>
</evidence>
<feature type="region of interest" description="Disordered" evidence="1">
    <location>
        <begin position="315"/>
        <end position="346"/>
    </location>
</feature>
<feature type="compositionally biased region" description="Basic and acidic residues" evidence="1">
    <location>
        <begin position="424"/>
        <end position="436"/>
    </location>
</feature>
<feature type="region of interest" description="Disordered" evidence="1">
    <location>
        <begin position="212"/>
        <end position="273"/>
    </location>
</feature>
<proteinExistence type="predicted"/>
<sequence length="615" mass="64829">MEPIPHGSAREAPAPNPSQPSRPAPDIIIKPPSPMKGSSSSSTLSSLCSSKTNNSSLSLSSTASFSTPSEGGAETTDSSSRSSISSYTSSSPSVSGGSKTPVATLAVTSNLSADRRRLARERLRSAMAAVSPGRRGETKSPSAVTASKTPERKVNSKIPEAAEPSPPALSIAERRRSIQDDDDALSSQLGRLSMIAAASGWDIKLRELVMKEAKEGGDPSTSSLITPTPSPRRSMEDPPKSASHSAVDVDARPSSAEEPGKLAQQRRRSTIQSYQHLSRFSASAPNVMRTRSVVIQDPSVIASKQKVVEGLGVSSETLVDEETDGPEPTGARTDTVREVRSRRRTSEYSTIVGAYDERLREIVMEAAGGLQTRLRGRKSVGEGDSPNVDENAGRPPLRRANTAVDLTRRRTLSVTTANAMRRSAQHDDRDDYEPSTRVRTAPSTPARKAQSARRQTFHEKRSAAPHRGDDSAALPRLDASPFSSDSDGNAVNPSAFAAGRHRLVGTPPVMSPSLSYVHTLQDIPASPISPVAGMAELPLPSLPTSDCVSAGGDAATIGVPPDPSPAVFDKPVVTTPLVSGRTEKSRASAAPEHSNNASSRATSPAVAATSYIDYL</sequence>
<gene>
    <name evidence="2" type="ORF">HDU87_007327</name>
</gene>
<feature type="compositionally biased region" description="Low complexity" evidence="1">
    <location>
        <begin position="158"/>
        <end position="171"/>
    </location>
</feature>